<dbReference type="PANTHER" id="PTHR30580:SF0">
    <property type="entry name" value="PRIMOSOMAL PROTEIN N"/>
    <property type="match status" value="1"/>
</dbReference>
<keyword evidence="1 11" id="KW-0639">Primosome</keyword>
<keyword evidence="3 11" id="KW-0479">Metal-binding</keyword>
<evidence type="ECO:0000256" key="5">
    <source>
        <dbReference type="ARBA" id="ARBA00022801"/>
    </source>
</evidence>
<keyword evidence="7 11" id="KW-0862">Zinc</keyword>
<evidence type="ECO:0000256" key="11">
    <source>
        <dbReference type="HAMAP-Rule" id="MF_00983"/>
    </source>
</evidence>
<dbReference type="Pfam" id="PF00270">
    <property type="entry name" value="DEAD"/>
    <property type="match status" value="1"/>
</dbReference>
<comment type="catalytic activity">
    <reaction evidence="11">
        <text>ATP + H2O = ADP + phosphate + H(+)</text>
        <dbReference type="Rhea" id="RHEA:13065"/>
        <dbReference type="ChEBI" id="CHEBI:15377"/>
        <dbReference type="ChEBI" id="CHEBI:15378"/>
        <dbReference type="ChEBI" id="CHEBI:30616"/>
        <dbReference type="ChEBI" id="CHEBI:43474"/>
        <dbReference type="ChEBI" id="CHEBI:456216"/>
        <dbReference type="EC" id="5.6.2.4"/>
    </reaction>
</comment>
<dbReference type="Pfam" id="PF18319">
    <property type="entry name" value="Zn_ribbon_PriA"/>
    <property type="match status" value="1"/>
</dbReference>
<evidence type="ECO:0000256" key="9">
    <source>
        <dbReference type="ARBA" id="ARBA00023125"/>
    </source>
</evidence>
<evidence type="ECO:0000256" key="1">
    <source>
        <dbReference type="ARBA" id="ARBA00022515"/>
    </source>
</evidence>
<comment type="cofactor">
    <cofactor evidence="11">
        <name>Zn(2+)</name>
        <dbReference type="ChEBI" id="CHEBI:29105"/>
    </cofactor>
    <text evidence="11">Binds 2 zinc ions per subunit.</text>
</comment>
<feature type="binding site" evidence="11">
    <location>
        <position position="495"/>
    </location>
    <ligand>
        <name>Zn(2+)</name>
        <dbReference type="ChEBI" id="CHEBI:29105"/>
        <label>1</label>
    </ligand>
</feature>
<evidence type="ECO:0000256" key="4">
    <source>
        <dbReference type="ARBA" id="ARBA00022741"/>
    </source>
</evidence>
<feature type="binding site" evidence="11">
    <location>
        <position position="492"/>
    </location>
    <ligand>
        <name>Zn(2+)</name>
        <dbReference type="ChEBI" id="CHEBI:29105"/>
        <label>1</label>
    </ligand>
</feature>
<dbReference type="GO" id="GO:0016787">
    <property type="term" value="F:hydrolase activity"/>
    <property type="evidence" value="ECO:0007669"/>
    <property type="project" value="UniProtKB-KW"/>
</dbReference>
<dbReference type="InterPro" id="IPR040498">
    <property type="entry name" value="PriA_CRR"/>
</dbReference>
<comment type="catalytic activity">
    <reaction evidence="11">
        <text>Couples ATP hydrolysis with the unwinding of duplex DNA by translocating in the 3'-5' direction.</text>
        <dbReference type="EC" id="5.6.2.4"/>
    </reaction>
</comment>
<keyword evidence="10 11" id="KW-0413">Isomerase</keyword>
<dbReference type="Gene3D" id="3.40.1440.60">
    <property type="entry name" value="PriA, 3(prime) DNA-binding domain"/>
    <property type="match status" value="1"/>
</dbReference>
<dbReference type="HAMAP" id="MF_00983">
    <property type="entry name" value="PriA"/>
    <property type="match status" value="1"/>
</dbReference>
<organism evidence="13 14">
    <name type="scientific">Dongia rigui</name>
    <dbReference type="NCBI Taxonomy" id="940149"/>
    <lineage>
        <taxon>Bacteria</taxon>
        <taxon>Pseudomonadati</taxon>
        <taxon>Pseudomonadota</taxon>
        <taxon>Alphaproteobacteria</taxon>
        <taxon>Rhodospirillales</taxon>
        <taxon>Dongiaceae</taxon>
        <taxon>Dongia</taxon>
    </lineage>
</organism>
<evidence type="ECO:0000256" key="6">
    <source>
        <dbReference type="ARBA" id="ARBA00022806"/>
    </source>
</evidence>
<comment type="function">
    <text evidence="11">Initiates the restart of stalled replication forks, which reloads the replicative helicase on sites other than the origin of replication. Recognizes and binds to abandoned replication forks and remodels them to uncover a helicase loading site. Promotes assembly of the primosome at these replication forks.</text>
</comment>
<feature type="binding site" evidence="11">
    <location>
        <position position="464"/>
    </location>
    <ligand>
        <name>Zn(2+)</name>
        <dbReference type="ChEBI" id="CHEBI:29105"/>
        <label>2</label>
    </ligand>
</feature>
<evidence type="ECO:0000313" key="13">
    <source>
        <dbReference type="EMBL" id="MDY0872337.1"/>
    </source>
</evidence>
<dbReference type="Gene3D" id="3.40.50.300">
    <property type="entry name" value="P-loop containing nucleotide triphosphate hydrolases"/>
    <property type="match status" value="2"/>
</dbReference>
<dbReference type="InterPro" id="IPR027417">
    <property type="entry name" value="P-loop_NTPase"/>
</dbReference>
<sequence length="743" mass="80127">MPTETDHVLGEETGAVAATPRRGSRVVGVLLPLALFQAYDYLVPAGLELVRGDIVTVPLGRRSVTGIVWGDGAGDVAPEKLKQVTARLDLPPLPAITCDFVDWVAQYTMAPVGAVLRMAISVPDALEPERAMKAWQLGDIATAKTAGAKLTAARQRVVDVLTSSPPLPPTELARLAAVSAGVVAEMGKVGLLQSVPLSQKRPFGMPDADAAGPNLSGAQQKAADELSTLAPGVTLIDGVTGSGKTEVYFEAIAATLRAGRQALVMVPEIALTPQWLTRFEARFAALPAQWHSELTGLERRLTWRSVLDGSAKVVVGARSALFLPYRDLGLIIVDEEHESAFKQEDGVIYQARDMAVVRGHLAKIPVILASATPSLETIVNVETGRYRAAHLPDRHGGATLPTIETIDLRLDKPARQSWIAPRLKAEILQTLADGNQALLFLNRRGYAPLTLCRSCGHRMQCPRCTAWLVEHRFHQKLMCHHCGFDSPMPPSCPACQSEGSFAACGPGVERLAEEAEALFPDARRLVLTSDTVTGPAKAESLMRMVAEREVDLVIGTQIIAKGHNFPHLTLVGVVDADLGLHGGDLRAAERTYQLMSQVAGRAGRGEKPGRVFLQTYDPDRAVMEALKSGDRDSFLAAEADDRRQSGMPPFGRLAALILSSRDQAAVNAKAQELARSAPHRDGVTVLGPAPAPLALLRGRHRLRFLLKTRRDIAPQGVLKGWLRGQKFPGDLRLQIDIDPYSFM</sequence>
<comment type="caution">
    <text evidence="13">The sequence shown here is derived from an EMBL/GenBank/DDBJ whole genome shotgun (WGS) entry which is preliminary data.</text>
</comment>
<comment type="similarity">
    <text evidence="11">Belongs to the helicase family. PriA subfamily.</text>
</comment>
<evidence type="ECO:0000313" key="14">
    <source>
        <dbReference type="Proteomes" id="UP001271769"/>
    </source>
</evidence>
<dbReference type="EC" id="5.6.2.4" evidence="11"/>
<feature type="binding site" evidence="11">
    <location>
        <position position="452"/>
    </location>
    <ligand>
        <name>Zn(2+)</name>
        <dbReference type="ChEBI" id="CHEBI:29105"/>
        <label>1</label>
    </ligand>
</feature>
<dbReference type="SMART" id="SM00490">
    <property type="entry name" value="HELICc"/>
    <property type="match status" value="1"/>
</dbReference>
<dbReference type="NCBIfam" id="TIGR00595">
    <property type="entry name" value="priA"/>
    <property type="match status" value="1"/>
</dbReference>
<dbReference type="RefSeq" id="WP_320500758.1">
    <property type="nucleotide sequence ID" value="NZ_JAXCLX010000001.1"/>
</dbReference>
<dbReference type="CDD" id="cd17929">
    <property type="entry name" value="DEXHc_priA"/>
    <property type="match status" value="1"/>
</dbReference>
<keyword evidence="14" id="KW-1185">Reference proteome</keyword>
<feature type="binding site" evidence="11">
    <location>
        <position position="479"/>
    </location>
    <ligand>
        <name>Zn(2+)</name>
        <dbReference type="ChEBI" id="CHEBI:29105"/>
        <label>2</label>
    </ligand>
</feature>
<dbReference type="SMART" id="SM00487">
    <property type="entry name" value="DEXDc"/>
    <property type="match status" value="1"/>
</dbReference>
<dbReference type="PROSITE" id="PS51192">
    <property type="entry name" value="HELICASE_ATP_BIND_1"/>
    <property type="match status" value="1"/>
</dbReference>
<dbReference type="Pfam" id="PF18074">
    <property type="entry name" value="PriA_C"/>
    <property type="match status" value="1"/>
</dbReference>
<dbReference type="EMBL" id="JAXCLX010000001">
    <property type="protein sequence ID" value="MDY0872337.1"/>
    <property type="molecule type" value="Genomic_DNA"/>
</dbReference>
<dbReference type="Pfam" id="PF17764">
    <property type="entry name" value="PriA_3primeBD"/>
    <property type="match status" value="1"/>
</dbReference>
<keyword evidence="2 11" id="KW-0235">DNA replication</keyword>
<feature type="binding site" evidence="11">
    <location>
        <position position="461"/>
    </location>
    <ligand>
        <name>Zn(2+)</name>
        <dbReference type="ChEBI" id="CHEBI:29105"/>
        <label>2</label>
    </ligand>
</feature>
<gene>
    <name evidence="11" type="primary">priA</name>
    <name evidence="13" type="ORF">SMD31_10405</name>
</gene>
<evidence type="ECO:0000256" key="2">
    <source>
        <dbReference type="ARBA" id="ARBA00022705"/>
    </source>
</evidence>
<feature type="domain" description="Helicase ATP-binding" evidence="12">
    <location>
        <begin position="225"/>
        <end position="391"/>
    </location>
</feature>
<dbReference type="InterPro" id="IPR041236">
    <property type="entry name" value="PriA_C"/>
</dbReference>
<evidence type="ECO:0000256" key="3">
    <source>
        <dbReference type="ARBA" id="ARBA00022723"/>
    </source>
</evidence>
<keyword evidence="4 11" id="KW-0547">Nucleotide-binding</keyword>
<evidence type="ECO:0000256" key="7">
    <source>
        <dbReference type="ARBA" id="ARBA00022833"/>
    </source>
</evidence>
<keyword evidence="5 11" id="KW-0378">Hydrolase</keyword>
<dbReference type="InterPro" id="IPR001650">
    <property type="entry name" value="Helicase_C-like"/>
</dbReference>
<dbReference type="PANTHER" id="PTHR30580">
    <property type="entry name" value="PRIMOSOMAL PROTEIN N"/>
    <property type="match status" value="1"/>
</dbReference>
<evidence type="ECO:0000259" key="12">
    <source>
        <dbReference type="PROSITE" id="PS51192"/>
    </source>
</evidence>
<dbReference type="InterPro" id="IPR014001">
    <property type="entry name" value="Helicase_ATP-bd"/>
</dbReference>
<keyword evidence="9 11" id="KW-0238">DNA-binding</keyword>
<keyword evidence="8 11" id="KW-0067">ATP-binding</keyword>
<evidence type="ECO:0000256" key="10">
    <source>
        <dbReference type="ARBA" id="ARBA00023235"/>
    </source>
</evidence>
<protein>
    <recommendedName>
        <fullName evidence="11">Replication restart protein PriA</fullName>
    </recommendedName>
    <alternativeName>
        <fullName evidence="11">ATP-dependent DNA helicase PriA</fullName>
        <ecNumber evidence="11">5.6.2.4</ecNumber>
    </alternativeName>
    <alternativeName>
        <fullName evidence="11">DNA 3'-5' helicase PriA</fullName>
    </alternativeName>
</protein>
<reference evidence="13 14" key="1">
    <citation type="journal article" date="2013" name="Antonie Van Leeuwenhoek">
        <title>Dongia rigui sp. nov., isolated from freshwater of a large wetland in Korea.</title>
        <authorList>
            <person name="Baik K.S."/>
            <person name="Hwang Y.M."/>
            <person name="Choi J.S."/>
            <person name="Kwon J."/>
            <person name="Seong C.N."/>
        </authorList>
    </citation>
    <scope>NUCLEOTIDE SEQUENCE [LARGE SCALE GENOMIC DNA]</scope>
    <source>
        <strain evidence="13 14">04SU4-P</strain>
    </source>
</reference>
<comment type="subunit">
    <text evidence="11">Component of the replication restart primosome.</text>
</comment>
<dbReference type="InterPro" id="IPR005259">
    <property type="entry name" value="PriA"/>
</dbReference>
<keyword evidence="6 11" id="KW-0347">Helicase</keyword>
<name>A0ABU5DYD1_9PROT</name>
<dbReference type="InterPro" id="IPR041222">
    <property type="entry name" value="PriA_3primeBD"/>
</dbReference>
<dbReference type="NCBIfam" id="NF004070">
    <property type="entry name" value="PRK05580.2-2"/>
    <property type="match status" value="1"/>
</dbReference>
<proteinExistence type="inferred from homology"/>
<evidence type="ECO:0000256" key="8">
    <source>
        <dbReference type="ARBA" id="ARBA00022840"/>
    </source>
</evidence>
<accession>A0ABU5DYD1</accession>
<dbReference type="Proteomes" id="UP001271769">
    <property type="component" value="Unassembled WGS sequence"/>
</dbReference>
<dbReference type="SUPFAM" id="SSF52540">
    <property type="entry name" value="P-loop containing nucleoside triphosphate hydrolases"/>
    <property type="match status" value="1"/>
</dbReference>
<dbReference type="InterPro" id="IPR042115">
    <property type="entry name" value="PriA_3primeBD_sf"/>
</dbReference>
<dbReference type="InterPro" id="IPR011545">
    <property type="entry name" value="DEAD/DEAH_box_helicase_dom"/>
</dbReference>
<feature type="binding site" evidence="11">
    <location>
        <position position="482"/>
    </location>
    <ligand>
        <name>Zn(2+)</name>
        <dbReference type="ChEBI" id="CHEBI:29105"/>
        <label>2</label>
    </ligand>
</feature>
<feature type="binding site" evidence="11">
    <location>
        <position position="455"/>
    </location>
    <ligand>
        <name>Zn(2+)</name>
        <dbReference type="ChEBI" id="CHEBI:29105"/>
        <label>1</label>
    </ligand>
</feature>